<gene>
    <name evidence="10" type="ORF">M7I_1230</name>
</gene>
<dbReference type="OrthoDB" id="550424at2759"/>
<dbReference type="InterPro" id="IPR001623">
    <property type="entry name" value="DnaJ_domain"/>
</dbReference>
<dbReference type="Gene3D" id="1.10.287.110">
    <property type="entry name" value="DnaJ domain"/>
    <property type="match status" value="1"/>
</dbReference>
<feature type="domain" description="J" evidence="8">
    <location>
        <begin position="1"/>
        <end position="60"/>
    </location>
</feature>
<dbReference type="EMBL" id="AGUE01000020">
    <property type="protein sequence ID" value="EHL02714.1"/>
    <property type="molecule type" value="Genomic_DNA"/>
</dbReference>
<dbReference type="Pfam" id="PF00684">
    <property type="entry name" value="DnaJ_CXXCXGXG"/>
    <property type="match status" value="1"/>
</dbReference>
<dbReference type="FunFam" id="2.60.260.20:FF:000003">
    <property type="entry name" value="DnaJ subfamily A member 2"/>
    <property type="match status" value="1"/>
</dbReference>
<dbReference type="InterPro" id="IPR044713">
    <property type="entry name" value="DNJA1/2-like"/>
</dbReference>
<dbReference type="InParanoid" id="H0EFF6"/>
<dbReference type="InterPro" id="IPR008971">
    <property type="entry name" value="HSP40/DnaJ_pept-bd"/>
</dbReference>
<feature type="region of interest" description="Disordered" evidence="7">
    <location>
        <begin position="371"/>
        <end position="423"/>
    </location>
</feature>
<dbReference type="PANTHER" id="PTHR43888">
    <property type="entry name" value="DNAJ-LIKE-2, ISOFORM A-RELATED"/>
    <property type="match status" value="1"/>
</dbReference>
<dbReference type="AlphaFoldDB" id="H0EFF6"/>
<keyword evidence="3 6" id="KW-0863">Zinc-finger</keyword>
<evidence type="ECO:0000256" key="5">
    <source>
        <dbReference type="ARBA" id="ARBA00023186"/>
    </source>
</evidence>
<evidence type="ECO:0000256" key="4">
    <source>
        <dbReference type="ARBA" id="ARBA00022833"/>
    </source>
</evidence>
<dbReference type="InterPro" id="IPR002939">
    <property type="entry name" value="DnaJ_C"/>
</dbReference>
<feature type="domain" description="CR-type" evidence="9">
    <location>
        <begin position="124"/>
        <end position="207"/>
    </location>
</feature>
<name>H0EFF6_GLAL7</name>
<reference evidence="10 11" key="1">
    <citation type="journal article" date="2012" name="Eukaryot. Cell">
        <title>Genome sequence of the fungus Glarea lozoyensis: the first genome sequence of a species from the Helotiaceae family.</title>
        <authorList>
            <person name="Youssar L."/>
            <person name="Gruening B.A."/>
            <person name="Erxleben A."/>
            <person name="Guenther S."/>
            <person name="Huettel W."/>
        </authorList>
    </citation>
    <scope>NUCLEOTIDE SEQUENCE [LARGE SCALE GENOMIC DNA]</scope>
    <source>
        <strain evidence="11">ATCC 74030 / MF5533</strain>
    </source>
</reference>
<keyword evidence="2" id="KW-0677">Repeat</keyword>
<dbReference type="SUPFAM" id="SSF46565">
    <property type="entry name" value="Chaperone J-domain"/>
    <property type="match status" value="1"/>
</dbReference>
<dbReference type="InterPro" id="IPR036410">
    <property type="entry name" value="HSP_DnaJ_Cys-rich_dom_sf"/>
</dbReference>
<keyword evidence="11" id="KW-1185">Reference proteome</keyword>
<dbReference type="FunFam" id="2.10.230.10:FF:000001">
    <property type="entry name" value="DnaJ subfamily A member 2"/>
    <property type="match status" value="1"/>
</dbReference>
<dbReference type="PROSITE" id="PS00636">
    <property type="entry name" value="DNAJ_1"/>
    <property type="match status" value="1"/>
</dbReference>
<dbReference type="Pfam" id="PF00226">
    <property type="entry name" value="DnaJ"/>
    <property type="match status" value="1"/>
</dbReference>
<comment type="caution">
    <text evidence="10">The sequence shown here is derived from an EMBL/GenBank/DDBJ whole genome shotgun (WGS) entry which is preliminary data.</text>
</comment>
<protein>
    <submittedName>
        <fullName evidence="10">Putative Mitochondrial protein import protein mas5</fullName>
    </submittedName>
</protein>
<sequence>MVPPNASEGDIKKAYRKGALKHHPDKNAHNPDAADKFKDLSQAYEVLIDPQKREVYDQYGEEGLEGRGGAGGMNPEDLFSQFFGGGGGGFGSMFGGGGMQQQGPRRPRPISHVHKVTLEQLYRGKTSRLRLNRQIVCKTCDGRGGKEGAFKTCSGCGGMGVKTMTRSIGPMHQRFQTICPDCNGARETIRDKDRCKACRGEKSVMEIKDLHLKIEPGFRHGEQLLQAGEGDQIPGENGPIAGDVIFQLQQEPYPHPRFARKDDDLYYKAEIELVTALAGGQVFIEHLDERWLEIDIMPGEVVSPGALKFVRGEGMPAVKRVGGQPEMYQGAAMPNGHGNLYIEFDIKFPASGFATDPAAFEMLRTILPPAEPFHPPKNKTVKAVDTEDVDPLHRSSARNASAMELDDDEGGEQGQEGVRCAPQ</sequence>
<dbReference type="GO" id="GO:0051082">
    <property type="term" value="F:unfolded protein binding"/>
    <property type="evidence" value="ECO:0007669"/>
    <property type="project" value="InterPro"/>
</dbReference>
<dbReference type="PRINTS" id="PR00625">
    <property type="entry name" value="JDOMAIN"/>
</dbReference>
<dbReference type="SUPFAM" id="SSF49493">
    <property type="entry name" value="HSP40/DnaJ peptide-binding domain"/>
    <property type="match status" value="2"/>
</dbReference>
<evidence type="ECO:0000259" key="8">
    <source>
        <dbReference type="PROSITE" id="PS50076"/>
    </source>
</evidence>
<dbReference type="HOGENOM" id="CLU_017633_10_2_1"/>
<feature type="zinc finger region" description="CR-type" evidence="6">
    <location>
        <begin position="124"/>
        <end position="207"/>
    </location>
</feature>
<dbReference type="Proteomes" id="UP000005446">
    <property type="component" value="Unassembled WGS sequence"/>
</dbReference>
<dbReference type="FunCoup" id="H0EFF6">
    <property type="interactions" value="740"/>
</dbReference>
<keyword evidence="5" id="KW-0143">Chaperone</keyword>
<evidence type="ECO:0000256" key="7">
    <source>
        <dbReference type="SAM" id="MobiDB-lite"/>
    </source>
</evidence>
<dbReference type="SUPFAM" id="SSF57938">
    <property type="entry name" value="DnaJ/Hsp40 cysteine-rich domain"/>
    <property type="match status" value="1"/>
</dbReference>
<dbReference type="GO" id="GO:0030544">
    <property type="term" value="F:Hsp70 protein binding"/>
    <property type="evidence" value="ECO:0007669"/>
    <property type="project" value="InterPro"/>
</dbReference>
<dbReference type="GO" id="GO:0006457">
    <property type="term" value="P:protein folding"/>
    <property type="evidence" value="ECO:0007669"/>
    <property type="project" value="InterPro"/>
</dbReference>
<dbReference type="CDD" id="cd10747">
    <property type="entry name" value="DnaJ_C"/>
    <property type="match status" value="1"/>
</dbReference>
<dbReference type="InterPro" id="IPR036869">
    <property type="entry name" value="J_dom_sf"/>
</dbReference>
<dbReference type="Pfam" id="PF01556">
    <property type="entry name" value="DnaJ_C"/>
    <property type="match status" value="1"/>
</dbReference>
<evidence type="ECO:0000313" key="10">
    <source>
        <dbReference type="EMBL" id="EHL02714.1"/>
    </source>
</evidence>
<accession>H0EFF6</accession>
<feature type="region of interest" description="Disordered" evidence="7">
    <location>
        <begin position="1"/>
        <end position="33"/>
    </location>
</feature>
<evidence type="ECO:0000256" key="1">
    <source>
        <dbReference type="ARBA" id="ARBA00022723"/>
    </source>
</evidence>
<dbReference type="InterPro" id="IPR018253">
    <property type="entry name" value="DnaJ_domain_CS"/>
</dbReference>
<keyword evidence="1 6" id="KW-0479">Metal-binding</keyword>
<evidence type="ECO:0000256" key="2">
    <source>
        <dbReference type="ARBA" id="ARBA00022737"/>
    </source>
</evidence>
<proteinExistence type="predicted"/>
<dbReference type="PROSITE" id="PS50076">
    <property type="entry name" value="DNAJ_2"/>
    <property type="match status" value="1"/>
</dbReference>
<dbReference type="GO" id="GO:0008270">
    <property type="term" value="F:zinc ion binding"/>
    <property type="evidence" value="ECO:0007669"/>
    <property type="project" value="UniProtKB-KW"/>
</dbReference>
<evidence type="ECO:0000259" key="9">
    <source>
        <dbReference type="PROSITE" id="PS51188"/>
    </source>
</evidence>
<dbReference type="InterPro" id="IPR001305">
    <property type="entry name" value="HSP_DnaJ_Cys-rich_dom"/>
</dbReference>
<evidence type="ECO:0000256" key="6">
    <source>
        <dbReference type="PROSITE-ProRule" id="PRU00546"/>
    </source>
</evidence>
<dbReference type="PROSITE" id="PS51188">
    <property type="entry name" value="ZF_CR"/>
    <property type="match status" value="1"/>
</dbReference>
<dbReference type="Gene3D" id="2.10.230.10">
    <property type="entry name" value="Heat shock protein DnaJ, cysteine-rich domain"/>
    <property type="match status" value="1"/>
</dbReference>
<feature type="compositionally biased region" description="Basic and acidic residues" evidence="7">
    <location>
        <begin position="382"/>
        <end position="393"/>
    </location>
</feature>
<dbReference type="Gene3D" id="2.60.260.20">
    <property type="entry name" value="Urease metallochaperone UreE, N-terminal domain"/>
    <property type="match status" value="2"/>
</dbReference>
<dbReference type="CDD" id="cd06257">
    <property type="entry name" value="DnaJ"/>
    <property type="match status" value="1"/>
</dbReference>
<evidence type="ECO:0000256" key="3">
    <source>
        <dbReference type="ARBA" id="ARBA00022771"/>
    </source>
</evidence>
<feature type="compositionally biased region" description="Basic residues" evidence="7">
    <location>
        <begin position="14"/>
        <end position="24"/>
    </location>
</feature>
<organism evidence="10 11">
    <name type="scientific">Glarea lozoyensis (strain ATCC 74030 / MF5533)</name>
    <dbReference type="NCBI Taxonomy" id="1104152"/>
    <lineage>
        <taxon>Eukaryota</taxon>
        <taxon>Fungi</taxon>
        <taxon>Dikarya</taxon>
        <taxon>Ascomycota</taxon>
        <taxon>Pezizomycotina</taxon>
        <taxon>Leotiomycetes</taxon>
        <taxon>Helotiales</taxon>
        <taxon>Helotiaceae</taxon>
        <taxon>Glarea</taxon>
    </lineage>
</organism>
<dbReference type="CDD" id="cd10719">
    <property type="entry name" value="DnaJ_zf"/>
    <property type="match status" value="1"/>
</dbReference>
<evidence type="ECO:0000313" key="11">
    <source>
        <dbReference type="Proteomes" id="UP000005446"/>
    </source>
</evidence>
<dbReference type="SMART" id="SM00271">
    <property type="entry name" value="DnaJ"/>
    <property type="match status" value="1"/>
</dbReference>
<keyword evidence="4 6" id="KW-0862">Zinc</keyword>